<feature type="binding site" evidence="6">
    <location>
        <position position="89"/>
    </location>
    <ligand>
        <name>Fe cation</name>
        <dbReference type="ChEBI" id="CHEBI:24875"/>
    </ligand>
</feature>
<evidence type="ECO:0000256" key="6">
    <source>
        <dbReference type="HAMAP-Rule" id="MF_00163"/>
    </source>
</evidence>
<keyword evidence="3 6" id="KW-0378">Hydrolase</keyword>
<comment type="cofactor">
    <cofactor evidence="6">
        <name>Fe(2+)</name>
        <dbReference type="ChEBI" id="CHEBI:29033"/>
    </cofactor>
    <text evidence="6">Binds 1 Fe(2+) ion.</text>
</comment>
<comment type="similarity">
    <text evidence="1 6">Belongs to the polypeptide deformylase family.</text>
</comment>
<feature type="binding site" evidence="6">
    <location>
        <position position="131"/>
    </location>
    <ligand>
        <name>Fe cation</name>
        <dbReference type="ChEBI" id="CHEBI:24875"/>
    </ligand>
</feature>
<evidence type="ECO:0000313" key="7">
    <source>
        <dbReference type="EMBL" id="MCP2178353.1"/>
    </source>
</evidence>
<evidence type="ECO:0000256" key="2">
    <source>
        <dbReference type="ARBA" id="ARBA00022723"/>
    </source>
</evidence>
<feature type="binding site" evidence="6">
    <location>
        <position position="135"/>
    </location>
    <ligand>
        <name>Fe cation</name>
        <dbReference type="ChEBI" id="CHEBI:24875"/>
    </ligand>
</feature>
<name>A0ABT1HKA6_9NOCA</name>
<keyword evidence="2 6" id="KW-0479">Metal-binding</keyword>
<comment type="function">
    <text evidence="6">Removes the formyl group from the N-terminal Met of newly synthesized proteins. Requires at least a dipeptide for an efficient rate of reaction. N-terminal L-methionine is a prerequisite for activity but the enzyme has broad specificity at other positions.</text>
</comment>
<comment type="catalytic activity">
    <reaction evidence="6">
        <text>N-terminal N-formyl-L-methionyl-[peptide] + H2O = N-terminal L-methionyl-[peptide] + formate</text>
        <dbReference type="Rhea" id="RHEA:24420"/>
        <dbReference type="Rhea" id="RHEA-COMP:10639"/>
        <dbReference type="Rhea" id="RHEA-COMP:10640"/>
        <dbReference type="ChEBI" id="CHEBI:15377"/>
        <dbReference type="ChEBI" id="CHEBI:15740"/>
        <dbReference type="ChEBI" id="CHEBI:49298"/>
        <dbReference type="ChEBI" id="CHEBI:64731"/>
        <dbReference type="EC" id="3.5.1.88"/>
    </reaction>
</comment>
<dbReference type="InterPro" id="IPR036821">
    <property type="entry name" value="Peptide_deformylase_sf"/>
</dbReference>
<dbReference type="Gene3D" id="3.90.45.10">
    <property type="entry name" value="Peptide deformylase"/>
    <property type="match status" value="1"/>
</dbReference>
<reference evidence="7 8" key="1">
    <citation type="submission" date="2022-06" db="EMBL/GenBank/DDBJ databases">
        <title>Genomic Encyclopedia of Archaeal and Bacterial Type Strains, Phase II (KMG-II): from individual species to whole genera.</title>
        <authorList>
            <person name="Goeker M."/>
        </authorList>
    </citation>
    <scope>NUCLEOTIDE SEQUENCE [LARGE SCALE GENOMIC DNA]</scope>
    <source>
        <strain evidence="7 8">DSM 44693</strain>
    </source>
</reference>
<evidence type="ECO:0000313" key="8">
    <source>
        <dbReference type="Proteomes" id="UP001206895"/>
    </source>
</evidence>
<keyword evidence="8" id="KW-1185">Reference proteome</keyword>
<dbReference type="NCBIfam" id="NF001159">
    <property type="entry name" value="PRK00150.1-3"/>
    <property type="match status" value="1"/>
</dbReference>
<dbReference type="PIRSF" id="PIRSF004749">
    <property type="entry name" value="Pep_def"/>
    <property type="match status" value="1"/>
</dbReference>
<dbReference type="RefSeq" id="WP_253663277.1">
    <property type="nucleotide sequence ID" value="NZ_BAAAJQ010000003.1"/>
</dbReference>
<dbReference type="InterPro" id="IPR023635">
    <property type="entry name" value="Peptide_deformylase"/>
</dbReference>
<dbReference type="PANTHER" id="PTHR10458:SF2">
    <property type="entry name" value="PEPTIDE DEFORMYLASE, MITOCHONDRIAL"/>
    <property type="match status" value="1"/>
</dbReference>
<dbReference type="NCBIfam" id="TIGR00079">
    <property type="entry name" value="pept_deformyl"/>
    <property type="match status" value="1"/>
</dbReference>
<sequence>MSVVPIRLFGDPVLRTRASEVSDFGPELGRLIDDMFETMDRHNGAGLAATQIGVESRVFVFNCGGMRGHIVNPVWSAEGDDTQTGAEGCLSIPGIQASCTRAAVVTVSGVNRDGTPLHFTADDIVARAIQHETDHLDGVLFLQRLDPAIRKGAMRAVRESEWFAAGVTSSDDPGAYPTTWIHEPDESA</sequence>
<evidence type="ECO:0000256" key="5">
    <source>
        <dbReference type="ARBA" id="ARBA00023004"/>
    </source>
</evidence>
<dbReference type="EC" id="3.5.1.88" evidence="6"/>
<evidence type="ECO:0000256" key="3">
    <source>
        <dbReference type="ARBA" id="ARBA00022801"/>
    </source>
</evidence>
<gene>
    <name evidence="6" type="primary">def</name>
    <name evidence="7" type="ORF">LX13_004194</name>
</gene>
<protein>
    <recommendedName>
        <fullName evidence="6">Peptide deformylase</fullName>
        <shortName evidence="6">PDF</shortName>
        <ecNumber evidence="6">3.5.1.88</ecNumber>
    </recommendedName>
    <alternativeName>
        <fullName evidence="6">Polypeptide deformylase</fullName>
    </alternativeName>
</protein>
<dbReference type="PANTHER" id="PTHR10458">
    <property type="entry name" value="PEPTIDE DEFORMYLASE"/>
    <property type="match status" value="1"/>
</dbReference>
<evidence type="ECO:0000256" key="1">
    <source>
        <dbReference type="ARBA" id="ARBA00010759"/>
    </source>
</evidence>
<evidence type="ECO:0000256" key="4">
    <source>
        <dbReference type="ARBA" id="ARBA00022917"/>
    </source>
</evidence>
<dbReference type="HAMAP" id="MF_00163">
    <property type="entry name" value="Pep_deformylase"/>
    <property type="match status" value="1"/>
</dbReference>
<comment type="caution">
    <text evidence="7">The sequence shown here is derived from an EMBL/GenBank/DDBJ whole genome shotgun (WGS) entry which is preliminary data.</text>
</comment>
<organism evidence="7 8">
    <name type="scientific">Williamsia maris</name>
    <dbReference type="NCBI Taxonomy" id="72806"/>
    <lineage>
        <taxon>Bacteria</taxon>
        <taxon>Bacillati</taxon>
        <taxon>Actinomycetota</taxon>
        <taxon>Actinomycetes</taxon>
        <taxon>Mycobacteriales</taxon>
        <taxon>Nocardiaceae</taxon>
        <taxon>Williamsia</taxon>
    </lineage>
</organism>
<dbReference type="Pfam" id="PF01327">
    <property type="entry name" value="Pep_deformylase"/>
    <property type="match status" value="1"/>
</dbReference>
<dbReference type="CDD" id="cd00487">
    <property type="entry name" value="Pep_deformylase"/>
    <property type="match status" value="1"/>
</dbReference>
<proteinExistence type="inferred from homology"/>
<feature type="active site" evidence="6">
    <location>
        <position position="132"/>
    </location>
</feature>
<dbReference type="Proteomes" id="UP001206895">
    <property type="component" value="Unassembled WGS sequence"/>
</dbReference>
<accession>A0ABT1HKA6</accession>
<keyword evidence="5 6" id="KW-0408">Iron</keyword>
<dbReference type="EMBL" id="JAMTCJ010000004">
    <property type="protein sequence ID" value="MCP2178353.1"/>
    <property type="molecule type" value="Genomic_DNA"/>
</dbReference>
<dbReference type="PRINTS" id="PR01576">
    <property type="entry name" value="PDEFORMYLASE"/>
</dbReference>
<keyword evidence="4 6" id="KW-0648">Protein biosynthesis</keyword>
<dbReference type="SUPFAM" id="SSF56420">
    <property type="entry name" value="Peptide deformylase"/>
    <property type="match status" value="1"/>
</dbReference>